<dbReference type="InterPro" id="IPR006225">
    <property type="entry name" value="PsdUridine_synth_RluC/D"/>
</dbReference>
<evidence type="ECO:0000256" key="4">
    <source>
        <dbReference type="PIRSR" id="PIRSR606225-1"/>
    </source>
</evidence>
<dbReference type="RefSeq" id="WP_133338356.1">
    <property type="nucleotide sequence ID" value="NZ_JAVGVR010000001.1"/>
</dbReference>
<dbReference type="AlphaFoldDB" id="A0A4R5VKN6"/>
<dbReference type="PROSITE" id="PS01129">
    <property type="entry name" value="PSI_RLU"/>
    <property type="match status" value="1"/>
</dbReference>
<sequence length="299" mass="34068">MSSQFELNWVIDKRDADRQVKDFLKDEEISRTALTDIKFKGGRILVNQVEVNVRYKLQKDDVLSLIFPKEKPGEGVLGEDLPLDIVFEDEYLLVVVKPAGMSTIPSREHPKGSLANALVGYYQRIGLEATSHIVTRLDRDTSGIVLIAKYRHVHHLFSKDQLVGKVRRTYEAFAGGTLEDDEGTIEKPIGRKEDSIIEREVRSDGQYACTHYKVLKRHKAFTHAELQLETGRTHQIRVHMSSIGHPLLGDDLYGGETTLLKRQALHCKKVTFIHPLLKKEMTFTAKLPDDMQELLQADR</sequence>
<dbReference type="GO" id="GO:0009982">
    <property type="term" value="F:pseudouridine synthase activity"/>
    <property type="evidence" value="ECO:0007669"/>
    <property type="project" value="InterPro"/>
</dbReference>
<dbReference type="PANTHER" id="PTHR21600:SF35">
    <property type="entry name" value="PSEUDOURIDINE SYNTHASE"/>
    <property type="match status" value="1"/>
</dbReference>
<dbReference type="FunFam" id="3.30.2350.10:FF:000005">
    <property type="entry name" value="Pseudouridine synthase"/>
    <property type="match status" value="1"/>
</dbReference>
<dbReference type="EC" id="5.4.99.-" evidence="6"/>
<evidence type="ECO:0000313" key="10">
    <source>
        <dbReference type="Proteomes" id="UP000295132"/>
    </source>
</evidence>
<dbReference type="PANTHER" id="PTHR21600">
    <property type="entry name" value="MITOCHONDRIAL RNA PSEUDOURIDINE SYNTHASE"/>
    <property type="match status" value="1"/>
</dbReference>
<comment type="caution">
    <text evidence="9">The sequence shown here is derived from an EMBL/GenBank/DDBJ whole genome shotgun (WGS) entry which is preliminary data.</text>
</comment>
<evidence type="ECO:0000313" key="9">
    <source>
        <dbReference type="EMBL" id="TDK58518.1"/>
    </source>
</evidence>
<dbReference type="InterPro" id="IPR006145">
    <property type="entry name" value="PsdUridine_synth_RsuA/RluA"/>
</dbReference>
<keyword evidence="5" id="KW-0694">RNA-binding</keyword>
<reference evidence="8" key="2">
    <citation type="submission" date="2023-08" db="EMBL/GenBank/DDBJ databases">
        <title>Nitrogen cycling bacteria in agricultural field soils.</title>
        <authorList>
            <person name="Jang J."/>
        </authorList>
    </citation>
    <scope>NUCLEOTIDE SEQUENCE</scope>
    <source>
        <strain evidence="8">PS3-36</strain>
    </source>
</reference>
<dbReference type="Proteomes" id="UP000295132">
    <property type="component" value="Unassembled WGS sequence"/>
</dbReference>
<dbReference type="Proteomes" id="UP001178888">
    <property type="component" value="Unassembled WGS sequence"/>
</dbReference>
<gene>
    <name evidence="9" type="ORF">E2K98_23020</name>
    <name evidence="8" type="ORF">RCG21_09285</name>
</gene>
<dbReference type="GO" id="GO:0140098">
    <property type="term" value="F:catalytic activity, acting on RNA"/>
    <property type="evidence" value="ECO:0007669"/>
    <property type="project" value="UniProtKB-ARBA"/>
</dbReference>
<comment type="similarity">
    <text evidence="2 6">Belongs to the pseudouridine synthase RluA family.</text>
</comment>
<dbReference type="InterPro" id="IPR020103">
    <property type="entry name" value="PsdUridine_synth_cat_dom_sf"/>
</dbReference>
<feature type="active site" evidence="4">
    <location>
        <position position="138"/>
    </location>
</feature>
<dbReference type="Gene3D" id="3.30.2350.10">
    <property type="entry name" value="Pseudouridine synthase"/>
    <property type="match status" value="1"/>
</dbReference>
<dbReference type="GO" id="GO:0000455">
    <property type="term" value="P:enzyme-directed rRNA pseudouridine synthesis"/>
    <property type="evidence" value="ECO:0007669"/>
    <property type="project" value="TreeGrafter"/>
</dbReference>
<dbReference type="EMBL" id="SMYO01000013">
    <property type="protein sequence ID" value="TDK58518.1"/>
    <property type="molecule type" value="Genomic_DNA"/>
</dbReference>
<evidence type="ECO:0000313" key="11">
    <source>
        <dbReference type="Proteomes" id="UP001178888"/>
    </source>
</evidence>
<evidence type="ECO:0000256" key="1">
    <source>
        <dbReference type="ARBA" id="ARBA00000073"/>
    </source>
</evidence>
<evidence type="ECO:0000256" key="3">
    <source>
        <dbReference type="ARBA" id="ARBA00023235"/>
    </source>
</evidence>
<evidence type="ECO:0000313" key="8">
    <source>
        <dbReference type="EMBL" id="MDQ6596567.1"/>
    </source>
</evidence>
<evidence type="ECO:0000259" key="7">
    <source>
        <dbReference type="Pfam" id="PF00849"/>
    </source>
</evidence>
<evidence type="ECO:0000256" key="6">
    <source>
        <dbReference type="RuleBase" id="RU362028"/>
    </source>
</evidence>
<keyword evidence="11" id="KW-1185">Reference proteome</keyword>
<evidence type="ECO:0000256" key="2">
    <source>
        <dbReference type="ARBA" id="ARBA00010876"/>
    </source>
</evidence>
<dbReference type="CDD" id="cd02869">
    <property type="entry name" value="PseudoU_synth_RluA_like"/>
    <property type="match status" value="1"/>
</dbReference>
<reference evidence="9 10" key="1">
    <citation type="submission" date="2019-03" db="EMBL/GenBank/DDBJ databases">
        <title>Bacillus niacini sp. nov. a Nicotinate-Metabolizing Mesophile Isolated from Soil.</title>
        <authorList>
            <person name="Zhang G."/>
        </authorList>
    </citation>
    <scope>NUCLEOTIDE SEQUENCE [LARGE SCALE GENOMIC DNA]</scope>
    <source>
        <strain evidence="9 10">WN066</strain>
    </source>
</reference>
<organism evidence="9 10">
    <name type="scientific">Bacillus salipaludis</name>
    <dbReference type="NCBI Taxonomy" id="2547811"/>
    <lineage>
        <taxon>Bacteria</taxon>
        <taxon>Bacillati</taxon>
        <taxon>Bacillota</taxon>
        <taxon>Bacilli</taxon>
        <taxon>Bacillales</taxon>
        <taxon>Bacillaceae</taxon>
        <taxon>Bacillus</taxon>
    </lineage>
</organism>
<dbReference type="InterPro" id="IPR006224">
    <property type="entry name" value="PsdUridine_synth_RluA-like_CS"/>
</dbReference>
<evidence type="ECO:0000256" key="5">
    <source>
        <dbReference type="PROSITE-ProRule" id="PRU00182"/>
    </source>
</evidence>
<dbReference type="PROSITE" id="PS50889">
    <property type="entry name" value="S4"/>
    <property type="match status" value="1"/>
</dbReference>
<dbReference type="NCBIfam" id="TIGR00005">
    <property type="entry name" value="rluA_subfam"/>
    <property type="match status" value="1"/>
</dbReference>
<dbReference type="EMBL" id="JAVGVR010000001">
    <property type="protein sequence ID" value="MDQ6596567.1"/>
    <property type="molecule type" value="Genomic_DNA"/>
</dbReference>
<dbReference type="GO" id="GO:0003723">
    <property type="term" value="F:RNA binding"/>
    <property type="evidence" value="ECO:0007669"/>
    <property type="project" value="UniProtKB-KW"/>
</dbReference>
<proteinExistence type="inferred from homology"/>
<protein>
    <recommendedName>
        <fullName evidence="6">Pseudouridine synthase</fullName>
        <ecNumber evidence="6">5.4.99.-</ecNumber>
    </recommendedName>
</protein>
<comment type="catalytic activity">
    <reaction evidence="1 6">
        <text>a uridine in RNA = a pseudouridine in RNA</text>
        <dbReference type="Rhea" id="RHEA:48348"/>
        <dbReference type="Rhea" id="RHEA-COMP:12068"/>
        <dbReference type="Rhea" id="RHEA-COMP:12069"/>
        <dbReference type="ChEBI" id="CHEBI:65314"/>
        <dbReference type="ChEBI" id="CHEBI:65315"/>
    </reaction>
</comment>
<accession>A0A4R5VKN6</accession>
<comment type="function">
    <text evidence="6">Responsible for synthesis of pseudouridine from uracil.</text>
</comment>
<name>A0A4R5VKN6_9BACI</name>
<keyword evidence="3 6" id="KW-0413">Isomerase</keyword>
<dbReference type="InterPro" id="IPR050188">
    <property type="entry name" value="RluA_PseudoU_synthase"/>
</dbReference>
<feature type="domain" description="Pseudouridine synthase RsuA/RluA-like" evidence="7">
    <location>
        <begin position="91"/>
        <end position="242"/>
    </location>
</feature>
<dbReference type="Pfam" id="PF00849">
    <property type="entry name" value="PseudoU_synth_2"/>
    <property type="match status" value="1"/>
</dbReference>
<dbReference type="SUPFAM" id="SSF55120">
    <property type="entry name" value="Pseudouridine synthase"/>
    <property type="match status" value="1"/>
</dbReference>